<keyword evidence="4" id="KW-1185">Reference proteome</keyword>
<dbReference type="EMBL" id="JAYGJQ010000003">
    <property type="protein sequence ID" value="MEA9358385.1"/>
    <property type="molecule type" value="Genomic_DNA"/>
</dbReference>
<dbReference type="InterPro" id="IPR052048">
    <property type="entry name" value="ST_Response_Regulator"/>
</dbReference>
<accession>A0ABU5W2C4</accession>
<evidence type="ECO:0000313" key="4">
    <source>
        <dbReference type="Proteomes" id="UP001302274"/>
    </source>
</evidence>
<dbReference type="PANTHER" id="PTHR43228:SF1">
    <property type="entry name" value="TWO-COMPONENT RESPONSE REGULATOR ARR22"/>
    <property type="match status" value="1"/>
</dbReference>
<proteinExistence type="predicted"/>
<dbReference type="SUPFAM" id="SSF52172">
    <property type="entry name" value="CheY-like"/>
    <property type="match status" value="1"/>
</dbReference>
<gene>
    <name evidence="3" type="ORF">SHI21_19270</name>
</gene>
<dbReference type="Proteomes" id="UP001302274">
    <property type="component" value="Unassembled WGS sequence"/>
</dbReference>
<dbReference type="PROSITE" id="PS50110">
    <property type="entry name" value="RESPONSE_REGULATORY"/>
    <property type="match status" value="1"/>
</dbReference>
<dbReference type="PANTHER" id="PTHR43228">
    <property type="entry name" value="TWO-COMPONENT RESPONSE REGULATOR"/>
    <property type="match status" value="1"/>
</dbReference>
<organism evidence="3 4">
    <name type="scientific">Bacteriovorax antarcticus</name>
    <dbReference type="NCBI Taxonomy" id="3088717"/>
    <lineage>
        <taxon>Bacteria</taxon>
        <taxon>Pseudomonadati</taxon>
        <taxon>Bdellovibrionota</taxon>
        <taxon>Bacteriovoracia</taxon>
        <taxon>Bacteriovoracales</taxon>
        <taxon>Bacteriovoracaceae</taxon>
        <taxon>Bacteriovorax</taxon>
    </lineage>
</organism>
<protein>
    <submittedName>
        <fullName evidence="3">Response regulator</fullName>
    </submittedName>
</protein>
<dbReference type="Pfam" id="PF00072">
    <property type="entry name" value="Response_reg"/>
    <property type="match status" value="1"/>
</dbReference>
<sequence length="133" mass="15036">MALGLDSKILIVDDLPSMRSDLVRILTELGFQNMKQCEDGKQAWDHLRAEALNGNYYEIIFSDINMPEMDGLTLLKHLRGVEGYKKIPIFIVSTENEKSTIIKAIMGGATDYIIKPYDPFIVKEKVMGKLKKG</sequence>
<name>A0ABU5W2C4_9BACT</name>
<comment type="caution">
    <text evidence="3">The sequence shown here is derived from an EMBL/GenBank/DDBJ whole genome shotgun (WGS) entry which is preliminary data.</text>
</comment>
<reference evidence="3 4" key="1">
    <citation type="submission" date="2023-11" db="EMBL/GenBank/DDBJ databases">
        <title>A Novel Polar Bacteriovorax (B. antarcticus) Isolated from the Biocrust in Antarctica.</title>
        <authorList>
            <person name="Mun W."/>
            <person name="Choi S.Y."/>
            <person name="Mitchell R.J."/>
        </authorList>
    </citation>
    <scope>NUCLEOTIDE SEQUENCE [LARGE SCALE GENOMIC DNA]</scope>
    <source>
        <strain evidence="3 4">PP10</strain>
    </source>
</reference>
<evidence type="ECO:0000259" key="2">
    <source>
        <dbReference type="PROSITE" id="PS50110"/>
    </source>
</evidence>
<dbReference type="InterPro" id="IPR011006">
    <property type="entry name" value="CheY-like_superfamily"/>
</dbReference>
<evidence type="ECO:0000313" key="3">
    <source>
        <dbReference type="EMBL" id="MEA9358385.1"/>
    </source>
</evidence>
<dbReference type="SMART" id="SM00448">
    <property type="entry name" value="REC"/>
    <property type="match status" value="1"/>
</dbReference>
<keyword evidence="1" id="KW-0597">Phosphoprotein</keyword>
<feature type="domain" description="Response regulatory" evidence="2">
    <location>
        <begin position="8"/>
        <end position="130"/>
    </location>
</feature>
<evidence type="ECO:0000256" key="1">
    <source>
        <dbReference type="PROSITE-ProRule" id="PRU00169"/>
    </source>
</evidence>
<dbReference type="Gene3D" id="3.40.50.2300">
    <property type="match status" value="1"/>
</dbReference>
<feature type="modified residue" description="4-aspartylphosphate" evidence="1">
    <location>
        <position position="63"/>
    </location>
</feature>
<dbReference type="InterPro" id="IPR001789">
    <property type="entry name" value="Sig_transdc_resp-reg_receiver"/>
</dbReference>
<dbReference type="RefSeq" id="WP_323578762.1">
    <property type="nucleotide sequence ID" value="NZ_JAYGJQ010000003.1"/>
</dbReference>